<feature type="non-terminal residue" evidence="1">
    <location>
        <position position="1"/>
    </location>
</feature>
<protein>
    <submittedName>
        <fullName evidence="1">20656_t:CDS:1</fullName>
    </submittedName>
</protein>
<comment type="caution">
    <text evidence="1">The sequence shown here is derived from an EMBL/GenBank/DDBJ whole genome shotgun (WGS) entry which is preliminary data.</text>
</comment>
<gene>
    <name evidence="1" type="ORF">RPERSI_LOCUS26332</name>
</gene>
<feature type="non-terminal residue" evidence="1">
    <location>
        <position position="90"/>
    </location>
</feature>
<reference evidence="1" key="1">
    <citation type="submission" date="2021-06" db="EMBL/GenBank/DDBJ databases">
        <authorList>
            <person name="Kallberg Y."/>
            <person name="Tangrot J."/>
            <person name="Rosling A."/>
        </authorList>
    </citation>
    <scope>NUCLEOTIDE SEQUENCE</scope>
    <source>
        <strain evidence="1">MA461A</strain>
    </source>
</reference>
<evidence type="ECO:0000313" key="2">
    <source>
        <dbReference type="Proteomes" id="UP000789920"/>
    </source>
</evidence>
<evidence type="ECO:0000313" key="1">
    <source>
        <dbReference type="EMBL" id="CAG8824790.1"/>
    </source>
</evidence>
<dbReference type="EMBL" id="CAJVQC010089477">
    <property type="protein sequence ID" value="CAG8824790.1"/>
    <property type="molecule type" value="Genomic_DNA"/>
</dbReference>
<dbReference type="Proteomes" id="UP000789920">
    <property type="component" value="Unassembled WGS sequence"/>
</dbReference>
<proteinExistence type="predicted"/>
<name>A0ACA9S5X8_9GLOM</name>
<accession>A0ACA9S5X8</accession>
<sequence length="90" mass="9379">TECRGGGQVCNDTTECCILSMGMSTEQAPEGACIEKPTEDKNCGGIALKCGQPYLSNGPCCAPGVKFNDMCYCATGINSCFSNNDCKTST</sequence>
<organism evidence="1 2">
    <name type="scientific">Racocetra persica</name>
    <dbReference type="NCBI Taxonomy" id="160502"/>
    <lineage>
        <taxon>Eukaryota</taxon>
        <taxon>Fungi</taxon>
        <taxon>Fungi incertae sedis</taxon>
        <taxon>Mucoromycota</taxon>
        <taxon>Glomeromycotina</taxon>
        <taxon>Glomeromycetes</taxon>
        <taxon>Diversisporales</taxon>
        <taxon>Gigasporaceae</taxon>
        <taxon>Racocetra</taxon>
    </lineage>
</organism>
<keyword evidence="2" id="KW-1185">Reference proteome</keyword>